<gene>
    <name evidence="1" type="ORF">O181_095998</name>
</gene>
<protein>
    <submittedName>
        <fullName evidence="1">Uncharacterized protein</fullName>
    </submittedName>
</protein>
<dbReference type="Proteomes" id="UP000765509">
    <property type="component" value="Unassembled WGS sequence"/>
</dbReference>
<comment type="caution">
    <text evidence="1">The sequence shown here is derived from an EMBL/GenBank/DDBJ whole genome shotgun (WGS) entry which is preliminary data.</text>
</comment>
<dbReference type="AlphaFoldDB" id="A0A9Q3J4X1"/>
<organism evidence="1 2">
    <name type="scientific">Austropuccinia psidii MF-1</name>
    <dbReference type="NCBI Taxonomy" id="1389203"/>
    <lineage>
        <taxon>Eukaryota</taxon>
        <taxon>Fungi</taxon>
        <taxon>Dikarya</taxon>
        <taxon>Basidiomycota</taxon>
        <taxon>Pucciniomycotina</taxon>
        <taxon>Pucciniomycetes</taxon>
        <taxon>Pucciniales</taxon>
        <taxon>Sphaerophragmiaceae</taxon>
        <taxon>Austropuccinia</taxon>
    </lineage>
</organism>
<proteinExistence type="predicted"/>
<accession>A0A9Q3J4X1</accession>
<keyword evidence="2" id="KW-1185">Reference proteome</keyword>
<sequence>MSSRVAFLNQQLKRCLVLVNVVGGSHNLPHSVRNLGDIGTSISLFNGKNTMPLGRRIQWYELQRREVLNNKVPRSVFINLIQSREDTLGIVRDRLASYLRVLQKAINTQIIGADPDRIHRLCRWDVQEWMTAVGNLAIGQVRGHFIFKHRWEIVVDGAIPVRRDLVRAYRA</sequence>
<reference evidence="1" key="1">
    <citation type="submission" date="2021-03" db="EMBL/GenBank/DDBJ databases">
        <title>Draft genome sequence of rust myrtle Austropuccinia psidii MF-1, a brazilian biotype.</title>
        <authorList>
            <person name="Quecine M.C."/>
            <person name="Pachon D.M.R."/>
            <person name="Bonatelli M.L."/>
            <person name="Correr F.H."/>
            <person name="Franceschini L.M."/>
            <person name="Leite T.F."/>
            <person name="Margarido G.R.A."/>
            <person name="Almeida C.A."/>
            <person name="Ferrarezi J.A."/>
            <person name="Labate C.A."/>
        </authorList>
    </citation>
    <scope>NUCLEOTIDE SEQUENCE</scope>
    <source>
        <strain evidence="1">MF-1</strain>
    </source>
</reference>
<dbReference type="EMBL" id="AVOT02063657">
    <property type="protein sequence ID" value="MBW0556283.1"/>
    <property type="molecule type" value="Genomic_DNA"/>
</dbReference>
<evidence type="ECO:0000313" key="2">
    <source>
        <dbReference type="Proteomes" id="UP000765509"/>
    </source>
</evidence>
<evidence type="ECO:0000313" key="1">
    <source>
        <dbReference type="EMBL" id="MBW0556283.1"/>
    </source>
</evidence>
<name>A0A9Q3J4X1_9BASI</name>